<dbReference type="PANTHER" id="PTHR14119:SF3">
    <property type="entry name" value="ISOCHORISMATASE DOMAIN-CONTAINING PROTEIN 2"/>
    <property type="match status" value="1"/>
</dbReference>
<comment type="similarity">
    <text evidence="1">Belongs to the isochorismatase family.</text>
</comment>
<accession>A0AAD1XYX2</accession>
<evidence type="ECO:0000313" key="3">
    <source>
        <dbReference type="EMBL" id="CAI2381615.1"/>
    </source>
</evidence>
<name>A0AAD1XYX2_EUPCR</name>
<gene>
    <name evidence="3" type="ORF">ECRASSUSDP1_LOCUS23073</name>
</gene>
<feature type="domain" description="Isochorismatase-like" evidence="2">
    <location>
        <begin position="20"/>
        <end position="167"/>
    </location>
</feature>
<dbReference type="AlphaFoldDB" id="A0AAD1XYX2"/>
<dbReference type="Gene3D" id="3.40.50.850">
    <property type="entry name" value="Isochorismatase-like"/>
    <property type="match status" value="1"/>
</dbReference>
<evidence type="ECO:0000256" key="1">
    <source>
        <dbReference type="ARBA" id="ARBA00006336"/>
    </source>
</evidence>
<dbReference type="Proteomes" id="UP001295684">
    <property type="component" value="Unassembled WGS sequence"/>
</dbReference>
<keyword evidence="4" id="KW-1185">Reference proteome</keyword>
<sequence>MISNLVRKKISRISTTNSVFFQCDIQGVFEKLVHKMPIVVKNTERMAKAAGIFGIPLLVTEQTPDKLGHTLESIQKVYPPDTPVIHKTSFSMMNDEVTEYFKSLNRDTVVLYGIETHVCVQQTALDLSAMGVKVHLITDCVSSTCPHKRATAIKRMTQAGVYMTTFEACMFEIMRDCNHEKFKDILKHVLKDNPKDTFEVV</sequence>
<dbReference type="EMBL" id="CAMPGE010023709">
    <property type="protein sequence ID" value="CAI2381615.1"/>
    <property type="molecule type" value="Genomic_DNA"/>
</dbReference>
<protein>
    <recommendedName>
        <fullName evidence="2">Isochorismatase-like domain-containing protein</fullName>
    </recommendedName>
</protein>
<organism evidence="3 4">
    <name type="scientific">Euplotes crassus</name>
    <dbReference type="NCBI Taxonomy" id="5936"/>
    <lineage>
        <taxon>Eukaryota</taxon>
        <taxon>Sar</taxon>
        <taxon>Alveolata</taxon>
        <taxon>Ciliophora</taxon>
        <taxon>Intramacronucleata</taxon>
        <taxon>Spirotrichea</taxon>
        <taxon>Hypotrichia</taxon>
        <taxon>Euplotida</taxon>
        <taxon>Euplotidae</taxon>
        <taxon>Moneuplotes</taxon>
    </lineage>
</organism>
<evidence type="ECO:0000259" key="2">
    <source>
        <dbReference type="Pfam" id="PF00857"/>
    </source>
</evidence>
<dbReference type="InterPro" id="IPR050993">
    <property type="entry name" value="Isochorismatase_domain"/>
</dbReference>
<proteinExistence type="inferred from homology"/>
<dbReference type="Pfam" id="PF00857">
    <property type="entry name" value="Isochorismatase"/>
    <property type="match status" value="1"/>
</dbReference>
<dbReference type="InterPro" id="IPR000868">
    <property type="entry name" value="Isochorismatase-like_dom"/>
</dbReference>
<evidence type="ECO:0000313" key="4">
    <source>
        <dbReference type="Proteomes" id="UP001295684"/>
    </source>
</evidence>
<dbReference type="PANTHER" id="PTHR14119">
    <property type="entry name" value="HYDROLASE"/>
    <property type="match status" value="1"/>
</dbReference>
<comment type="caution">
    <text evidence="3">The sequence shown here is derived from an EMBL/GenBank/DDBJ whole genome shotgun (WGS) entry which is preliminary data.</text>
</comment>
<dbReference type="SUPFAM" id="SSF52499">
    <property type="entry name" value="Isochorismatase-like hydrolases"/>
    <property type="match status" value="1"/>
</dbReference>
<dbReference type="InterPro" id="IPR036380">
    <property type="entry name" value="Isochorismatase-like_sf"/>
</dbReference>
<reference evidence="3" key="1">
    <citation type="submission" date="2023-07" db="EMBL/GenBank/DDBJ databases">
        <authorList>
            <consortium name="AG Swart"/>
            <person name="Singh M."/>
            <person name="Singh A."/>
            <person name="Seah K."/>
            <person name="Emmerich C."/>
        </authorList>
    </citation>
    <scope>NUCLEOTIDE SEQUENCE</scope>
    <source>
        <strain evidence="3">DP1</strain>
    </source>
</reference>